<gene>
    <name evidence="3" type="ORF">H4317_01205</name>
</gene>
<feature type="domain" description="Secretion system C-terminal sorting" evidence="2">
    <location>
        <begin position="1265"/>
        <end position="1342"/>
    </location>
</feature>
<evidence type="ECO:0000313" key="3">
    <source>
        <dbReference type="EMBL" id="QNH62473.1"/>
    </source>
</evidence>
<dbReference type="EMBL" id="CP060202">
    <property type="protein sequence ID" value="QNH62473.1"/>
    <property type="molecule type" value="Genomic_DNA"/>
</dbReference>
<accession>A0A7G7W7Y0</accession>
<dbReference type="NCBIfam" id="TIGR04183">
    <property type="entry name" value="Por_Secre_tail"/>
    <property type="match status" value="1"/>
</dbReference>
<evidence type="ECO:0000259" key="2">
    <source>
        <dbReference type="Pfam" id="PF18962"/>
    </source>
</evidence>
<dbReference type="InterPro" id="IPR011050">
    <property type="entry name" value="Pectin_lyase_fold/virulence"/>
</dbReference>
<keyword evidence="4" id="KW-1185">Reference proteome</keyword>
<name>A0A7G7W7Y0_9BACT</name>
<proteinExistence type="predicted"/>
<dbReference type="InterPro" id="IPR026444">
    <property type="entry name" value="Secre_tail"/>
</dbReference>
<protein>
    <submittedName>
        <fullName evidence="3">T9SS type A sorting domain-containing protein</fullName>
    </submittedName>
</protein>
<sequence>MKKLLYALLALGISPAAMAQLTGTRTIDPGGSGSSNYATFGAAVAALNTQGVGAGGVTFLVKSGVTFPELVPAITASGTATNPILFRKDGTLANPKLEGTGTGTTDAAVTLDGADYVTFDGIDVNDAAANTTAAQQLEYGFWLKNGATNNTVQNATVDLNRANTTRTYGINVQDGGNNQNRFLSNTVQDCYYGYNLDATTSSSDDGNEVGQLPGGAPSRVLNIGAATTGGATGVVYGIYLRSQTNAQVSNTEISTLNGASAVYGIYSTGTSNTADILDNRVHALVGTGSTSAAQAIFVNSGVLHRVGRNRTYDILSSGANGFASGMDINGGTTNYIFNNFVYDVKAPGSTAGTSVRALSFRGGTNNYCYHNTVVLTYAATVASNKSGAFYISGTPPVDLRNNIFVNLVTGLPAGGGGVAAAFFKSTAVVTNLAATSGNNLYYAGPPSAEKPIFYGVATTPAVDQTLAQYKLRAAPAEQGSVTENVPFVNPATDPHIQPGATTQVEGGGSSLAASSLPVPTDIDGDARTIARPDLGADEGTFVAVDISGPTIAYQPLGNSATTGNRALGNVAIQDPSGVDVSAATGPRLYYKKSTDANVFTAPNDATGNGWKWVNAGPSAPPGPGYSFTIEVNKLRSAPVIGDTIQYFVTAQDLSVPANVSASPGAGFAATSVASISSAPTRPNFYKILGLLSGVKTVGTDPTADYPTLTAAVAALNNAQLGGALTLRLLDAIYPNETYPITINPNPGSSGVNTVTILSWRAGLSATSFTAPATTTTPLLIVDASYVTITGEDAGSSSSRWLSFTNNGMAASSGVLFVSGSNVLLSHLNLKAASPTTAYGVAFNGTASSRIRRSAISRTATAIQAQGNSTIFIANNNLIGSTVAADKVGASGIVVLATTGFELFNNTIAGITRASGGSTAGIVVGTTSSNGIVAANSISDITQTGTATLDTYGAYGIRLAATGTAANITVLNNMISGIQSNGDESFTFTPHGIYAASGGGYELYYNTIWMTGNLPNGATPITAAVALNTGVTGVKMLNNILANEQTTTATAGKTYALYSASAASPFSVIDNNAYSAVGPNSTLAYVNGAARPTLTALRTATGQDQASVATRVYLASNIPGSINPVFNRSCDLNGRARPIPNFPVDFMGSTRNATTPDIGALEFTPTALPAPTAANQVIDFGQVVPPLTATASTGSAGTRVWYGNAALTQRLFAGDSYATGRTAVGVYTYYVVDSVNTCVSSATTVTLTIRQPQSTVAALRDLSLSLFPNPASATRPLTLEITGPARVLEVEVLDALGRPVHHQQARHSLGTSRTELSTSNLAPGIYLLRLSTEGQTTSRRVVVE</sequence>
<evidence type="ECO:0000256" key="1">
    <source>
        <dbReference type="SAM" id="SignalP"/>
    </source>
</evidence>
<dbReference type="SMART" id="SM00710">
    <property type="entry name" value="PbH1"/>
    <property type="match status" value="10"/>
</dbReference>
<dbReference type="Proteomes" id="UP000515489">
    <property type="component" value="Chromosome"/>
</dbReference>
<dbReference type="SUPFAM" id="SSF51126">
    <property type="entry name" value="Pectin lyase-like"/>
    <property type="match status" value="2"/>
</dbReference>
<dbReference type="KEGG" id="hsk:H4317_01205"/>
<dbReference type="InterPro" id="IPR006626">
    <property type="entry name" value="PbH1"/>
</dbReference>
<keyword evidence="1" id="KW-0732">Signal</keyword>
<feature type="signal peptide" evidence="1">
    <location>
        <begin position="1"/>
        <end position="19"/>
    </location>
</feature>
<dbReference type="Gene3D" id="2.160.20.10">
    <property type="entry name" value="Single-stranded right-handed beta-helix, Pectin lyase-like"/>
    <property type="match status" value="2"/>
</dbReference>
<dbReference type="InterPro" id="IPR012334">
    <property type="entry name" value="Pectin_lyas_fold"/>
</dbReference>
<feature type="chain" id="PRO_5028988433" evidence="1">
    <location>
        <begin position="20"/>
        <end position="1343"/>
    </location>
</feature>
<reference evidence="3 4" key="1">
    <citation type="submission" date="2020-08" db="EMBL/GenBank/DDBJ databases">
        <title>Hymenobacter sp. S2-20-2 genome sequencing.</title>
        <authorList>
            <person name="Jin L."/>
        </authorList>
    </citation>
    <scope>NUCLEOTIDE SEQUENCE [LARGE SCALE GENOMIC DNA]</scope>
    <source>
        <strain evidence="3 4">S2-20-2</strain>
    </source>
</reference>
<organism evidence="3 4">
    <name type="scientific">Hymenobacter sediminicola</name>
    <dbReference type="NCBI Taxonomy" id="2761579"/>
    <lineage>
        <taxon>Bacteria</taxon>
        <taxon>Pseudomonadati</taxon>
        <taxon>Bacteroidota</taxon>
        <taxon>Cytophagia</taxon>
        <taxon>Cytophagales</taxon>
        <taxon>Hymenobacteraceae</taxon>
        <taxon>Hymenobacter</taxon>
    </lineage>
</organism>
<dbReference type="Pfam" id="PF18962">
    <property type="entry name" value="Por_Secre_tail"/>
    <property type="match status" value="1"/>
</dbReference>
<evidence type="ECO:0000313" key="4">
    <source>
        <dbReference type="Proteomes" id="UP000515489"/>
    </source>
</evidence>